<accession>A0ACC7LJ36</accession>
<dbReference type="EMBL" id="JBHFPV010000001">
    <property type="protein sequence ID" value="MFH6603055.1"/>
    <property type="molecule type" value="Genomic_DNA"/>
</dbReference>
<reference evidence="1" key="1">
    <citation type="submission" date="2024-09" db="EMBL/GenBank/DDBJ databases">
        <authorList>
            <person name="Liu J."/>
        </authorList>
    </citation>
    <scope>NUCLEOTIDE SEQUENCE</scope>
    <source>
        <strain evidence="1">NBU2967</strain>
    </source>
</reference>
<name>A0ACC7LJ36_9FLAO</name>
<keyword evidence="2" id="KW-1185">Reference proteome</keyword>
<evidence type="ECO:0000313" key="1">
    <source>
        <dbReference type="EMBL" id="MFH6603055.1"/>
    </source>
</evidence>
<gene>
    <name evidence="1" type="ORF">ACEZ3G_06170</name>
</gene>
<proteinExistence type="predicted"/>
<protein>
    <submittedName>
        <fullName evidence="1">Glycosyltransferase family 4 protein</fullName>
    </submittedName>
</protein>
<dbReference type="Proteomes" id="UP001595191">
    <property type="component" value="Unassembled WGS sequence"/>
</dbReference>
<sequence length="412" mass="46590">MDEIKPLRILIVSQYFWPEDFKVNDVAFDFVQRGHEVTVLTGKPNYPKGKFYKGYGFLSRRKELVKGVKVIRCPIIPRGKGGAISLVLNYLSFIFFAYFTSLFRIKGAYDIVFSHLTSPLTSALPAIWLKKRFKLPLVIWVLDLWPESVAATTNIKNKQVYSLLNKVVRYIYNKSDKVLVSSRSFFNSVESKIKDPSKIGYFPNWAEDTFTGNENVSYELPEFPMGFNIMFAGNIGDAQGFESIVAAAEALQDEDINFVVVGDGRKYDWLQNEIANKKLRNIHLLGRHPLKSMPLFFKKADAMLVSLKDEPIFRLTVPAKIQAYMASGKIILGMINGEANAMINESKSGYAVAAGDYSSLAEKIIGLRGTSEGQRKQMQNNALAYYKNNFEKRTLLDRLETTFGNIAKSNNP</sequence>
<comment type="caution">
    <text evidence="1">The sequence shown here is derived from an EMBL/GenBank/DDBJ whole genome shotgun (WGS) entry which is preliminary data.</text>
</comment>
<evidence type="ECO:0000313" key="2">
    <source>
        <dbReference type="Proteomes" id="UP001595191"/>
    </source>
</evidence>
<organism evidence="1 2">
    <name type="scientific">Meishania litoralis</name>
    <dbReference type="NCBI Taxonomy" id="3434685"/>
    <lineage>
        <taxon>Bacteria</taxon>
        <taxon>Pseudomonadati</taxon>
        <taxon>Bacteroidota</taxon>
        <taxon>Flavobacteriia</taxon>
        <taxon>Flavobacteriales</taxon>
        <taxon>Flavobacteriaceae</taxon>
        <taxon>Meishania</taxon>
    </lineage>
</organism>